<accession>A0A1H9I328</accession>
<dbReference type="PANTHER" id="PTHR43312:SF1">
    <property type="entry name" value="NADP-DEPENDENT OXIDOREDUCTASE DOMAIN-CONTAINING PROTEIN"/>
    <property type="match status" value="1"/>
</dbReference>
<evidence type="ECO:0000259" key="1">
    <source>
        <dbReference type="Pfam" id="PF00248"/>
    </source>
</evidence>
<dbReference type="PANTHER" id="PTHR43312">
    <property type="entry name" value="D-THREO-ALDOSE 1-DEHYDROGENASE"/>
    <property type="match status" value="1"/>
</dbReference>
<dbReference type="Pfam" id="PF00248">
    <property type="entry name" value="Aldo_ket_red"/>
    <property type="match status" value="1"/>
</dbReference>
<dbReference type="InterPro" id="IPR053135">
    <property type="entry name" value="AKR2_Oxidoreductase"/>
</dbReference>
<dbReference type="Proteomes" id="UP000182360">
    <property type="component" value="Unassembled WGS sequence"/>
</dbReference>
<gene>
    <name evidence="2" type="ORF">SAMN04487977_10899</name>
</gene>
<feature type="domain" description="NADP-dependent oxidoreductase" evidence="1">
    <location>
        <begin position="16"/>
        <end position="197"/>
    </location>
</feature>
<proteinExistence type="predicted"/>
<keyword evidence="3" id="KW-1185">Reference proteome</keyword>
<dbReference type="OrthoDB" id="9773828at2"/>
<dbReference type="CDD" id="cd19100">
    <property type="entry name" value="AKR_unchar"/>
    <property type="match status" value="1"/>
</dbReference>
<dbReference type="InterPro" id="IPR036812">
    <property type="entry name" value="NAD(P)_OxRdtase_dom_sf"/>
</dbReference>
<dbReference type="InterPro" id="IPR023210">
    <property type="entry name" value="NADP_OxRdtase_dom"/>
</dbReference>
<reference evidence="2 3" key="1">
    <citation type="submission" date="2016-10" db="EMBL/GenBank/DDBJ databases">
        <authorList>
            <person name="de Groot N.N."/>
        </authorList>
    </citation>
    <scope>NUCLEOTIDE SEQUENCE [LARGE SCALE GENOMIC DNA]</scope>
    <source>
        <strain evidence="2 3">B25</strain>
    </source>
</reference>
<dbReference type="SUPFAM" id="SSF51430">
    <property type="entry name" value="NAD(P)-linked oxidoreductase"/>
    <property type="match status" value="1"/>
</dbReference>
<dbReference type="AlphaFoldDB" id="A0A1H9I328"/>
<evidence type="ECO:0000313" key="2">
    <source>
        <dbReference type="EMBL" id="SEQ69010.1"/>
    </source>
</evidence>
<dbReference type="EMBL" id="FOFU01000008">
    <property type="protein sequence ID" value="SEQ69010.1"/>
    <property type="molecule type" value="Genomic_DNA"/>
</dbReference>
<name>A0A1H9I328_9SPIR</name>
<sequence length="253" mass="28549">MEYVRLGRTDLLISRVAFGAMRLTEAGGDESVALLVRKAYESGINLFDTSRKTPESEKLLGDALYDIRRNVFLSTTTAAKTSDEIKSDLETSLMTLHCDTVDLYQLETEKFLPLPGGADKIYDTLAGFKKQKMAGHIGIVTTNFETAKKAVLSDCYETIQFPFSMISSDDTIELVRLCEEHDVGFIAMQPLCGGVIENIPLAFGFLHQYESVLPIWGVKNQDELNQILYFNEHPPVIDEKFHEDVEKIRMFFN</sequence>
<organism evidence="2 3">
    <name type="scientific">Treponema bryantii</name>
    <dbReference type="NCBI Taxonomy" id="163"/>
    <lineage>
        <taxon>Bacteria</taxon>
        <taxon>Pseudomonadati</taxon>
        <taxon>Spirochaetota</taxon>
        <taxon>Spirochaetia</taxon>
        <taxon>Spirochaetales</taxon>
        <taxon>Treponemataceae</taxon>
        <taxon>Treponema</taxon>
    </lineage>
</organism>
<evidence type="ECO:0000313" key="3">
    <source>
        <dbReference type="Proteomes" id="UP000182360"/>
    </source>
</evidence>
<dbReference type="eggNOG" id="COG1453">
    <property type="taxonomic scope" value="Bacteria"/>
</dbReference>
<protein>
    <submittedName>
        <fullName evidence="2">Aldo/keto reductase family protein</fullName>
    </submittedName>
</protein>
<dbReference type="Gene3D" id="3.20.20.100">
    <property type="entry name" value="NADP-dependent oxidoreductase domain"/>
    <property type="match status" value="1"/>
</dbReference>
<dbReference type="RefSeq" id="WP_074644707.1">
    <property type="nucleotide sequence ID" value="NZ_FOFU01000008.1"/>
</dbReference>
<dbReference type="STRING" id="163.SAMN04487775_10310"/>